<gene>
    <name evidence="2" type="ORF">QVD17_40180</name>
</gene>
<keyword evidence="3" id="KW-1185">Reference proteome</keyword>
<evidence type="ECO:0000256" key="1">
    <source>
        <dbReference type="SAM" id="Phobius"/>
    </source>
</evidence>
<protein>
    <submittedName>
        <fullName evidence="2">Uncharacterized protein</fullName>
    </submittedName>
</protein>
<comment type="caution">
    <text evidence="2">The sequence shown here is derived from an EMBL/GenBank/DDBJ whole genome shotgun (WGS) entry which is preliminary data.</text>
</comment>
<keyword evidence="1" id="KW-1133">Transmembrane helix</keyword>
<feature type="transmembrane region" description="Helical" evidence="1">
    <location>
        <begin position="60"/>
        <end position="84"/>
    </location>
</feature>
<reference evidence="2" key="1">
    <citation type="journal article" date="2023" name="bioRxiv">
        <title>Improved chromosome-level genome assembly for marigold (Tagetes erecta).</title>
        <authorList>
            <person name="Jiang F."/>
            <person name="Yuan L."/>
            <person name="Wang S."/>
            <person name="Wang H."/>
            <person name="Xu D."/>
            <person name="Wang A."/>
            <person name="Fan W."/>
        </authorList>
    </citation>
    <scope>NUCLEOTIDE SEQUENCE</scope>
    <source>
        <strain evidence="2">WSJ</strain>
        <tissue evidence="2">Leaf</tissue>
    </source>
</reference>
<keyword evidence="1" id="KW-0472">Membrane</keyword>
<dbReference type="AlphaFoldDB" id="A0AAD8NAM5"/>
<dbReference type="EMBL" id="JAUHHV010000011">
    <property type="protein sequence ID" value="KAK1408420.1"/>
    <property type="molecule type" value="Genomic_DNA"/>
</dbReference>
<evidence type="ECO:0000313" key="2">
    <source>
        <dbReference type="EMBL" id="KAK1408420.1"/>
    </source>
</evidence>
<dbReference type="Proteomes" id="UP001229421">
    <property type="component" value="Unassembled WGS sequence"/>
</dbReference>
<organism evidence="2 3">
    <name type="scientific">Tagetes erecta</name>
    <name type="common">African marigold</name>
    <dbReference type="NCBI Taxonomy" id="13708"/>
    <lineage>
        <taxon>Eukaryota</taxon>
        <taxon>Viridiplantae</taxon>
        <taxon>Streptophyta</taxon>
        <taxon>Embryophyta</taxon>
        <taxon>Tracheophyta</taxon>
        <taxon>Spermatophyta</taxon>
        <taxon>Magnoliopsida</taxon>
        <taxon>eudicotyledons</taxon>
        <taxon>Gunneridae</taxon>
        <taxon>Pentapetalae</taxon>
        <taxon>asterids</taxon>
        <taxon>campanulids</taxon>
        <taxon>Asterales</taxon>
        <taxon>Asteraceae</taxon>
        <taxon>Asteroideae</taxon>
        <taxon>Heliantheae alliance</taxon>
        <taxon>Tageteae</taxon>
        <taxon>Tagetes</taxon>
    </lineage>
</organism>
<accession>A0AAD8NAM5</accession>
<proteinExistence type="predicted"/>
<keyword evidence="1" id="KW-0812">Transmembrane</keyword>
<evidence type="ECO:0000313" key="3">
    <source>
        <dbReference type="Proteomes" id="UP001229421"/>
    </source>
</evidence>
<name>A0AAD8NAM5_TARER</name>
<feature type="transmembrane region" description="Helical" evidence="1">
    <location>
        <begin position="96"/>
        <end position="116"/>
    </location>
</feature>
<sequence>MTHDTTPTPPHPTPHQKTHTHTYLFHLPQRTKPYTCEPKALNNNRSSFDPYNVYMGYSKASITLLPLVLPALTLVHTVIFSLIYPKNQTNRSTLFLFLYIYSSSILLSVTKSSFFTHSSKNVSFSL</sequence>